<evidence type="ECO:0000256" key="1">
    <source>
        <dbReference type="ARBA" id="ARBA00001231"/>
    </source>
</evidence>
<keyword evidence="8" id="KW-1185">Reference proteome</keyword>
<dbReference type="InterPro" id="IPR017853">
    <property type="entry name" value="GH"/>
</dbReference>
<evidence type="ECO:0000259" key="6">
    <source>
        <dbReference type="Pfam" id="PF00933"/>
    </source>
</evidence>
<evidence type="ECO:0000313" key="8">
    <source>
        <dbReference type="Proteomes" id="UP000184207"/>
    </source>
</evidence>
<dbReference type="NCBIfam" id="NF003740">
    <property type="entry name" value="PRK05337.1"/>
    <property type="match status" value="1"/>
</dbReference>
<feature type="domain" description="Glycoside hydrolase family 3 N-terminal" evidence="6">
    <location>
        <begin position="6"/>
        <end position="316"/>
    </location>
</feature>
<dbReference type="STRING" id="1121883.SAMN02745226_01490"/>
<evidence type="ECO:0000256" key="5">
    <source>
        <dbReference type="ARBA" id="ARBA00023295"/>
    </source>
</evidence>
<comment type="catalytic activity">
    <reaction evidence="1">
        <text>Hydrolysis of terminal non-reducing N-acetyl-D-hexosamine residues in N-acetyl-beta-D-hexosaminides.</text>
        <dbReference type="EC" id="3.2.1.52"/>
    </reaction>
</comment>
<gene>
    <name evidence="7" type="ORF">SAMN02745226_01490</name>
</gene>
<evidence type="ECO:0000313" key="7">
    <source>
        <dbReference type="EMBL" id="SHN65154.1"/>
    </source>
</evidence>
<keyword evidence="5" id="KW-0326">Glycosidase</keyword>
<dbReference type="InterPro" id="IPR050226">
    <property type="entry name" value="NagZ_Beta-hexosaminidase"/>
</dbReference>
<dbReference type="Gene3D" id="3.20.20.300">
    <property type="entry name" value="Glycoside hydrolase, family 3, N-terminal domain"/>
    <property type="match status" value="1"/>
</dbReference>
<dbReference type="RefSeq" id="WP_178137761.1">
    <property type="nucleotide sequence ID" value="NZ_FRDJ01000008.1"/>
</dbReference>
<keyword evidence="4" id="KW-0378">Hydrolase</keyword>
<accession>A0A1M7T3B7</accession>
<evidence type="ECO:0000256" key="4">
    <source>
        <dbReference type="ARBA" id="ARBA00022801"/>
    </source>
</evidence>
<dbReference type="AlphaFoldDB" id="A0A1M7T3B7"/>
<proteinExistence type="inferred from homology"/>
<dbReference type="EC" id="3.2.1.52" evidence="3"/>
<dbReference type="InterPro" id="IPR036962">
    <property type="entry name" value="Glyco_hydro_3_N_sf"/>
</dbReference>
<dbReference type="PANTHER" id="PTHR30480:SF13">
    <property type="entry name" value="BETA-HEXOSAMINIDASE"/>
    <property type="match status" value="1"/>
</dbReference>
<dbReference type="Proteomes" id="UP000184207">
    <property type="component" value="Unassembled WGS sequence"/>
</dbReference>
<dbReference type="GO" id="GO:0005975">
    <property type="term" value="P:carbohydrate metabolic process"/>
    <property type="evidence" value="ECO:0007669"/>
    <property type="project" value="InterPro"/>
</dbReference>
<sequence>MRRINEESIGKLFMIGIYGTELTKETRDVLAHIRPGSVILFSRNIVGPEQVRKLIDDISNFLGYKPIIAVDQEGGNVVRLKDGFNTLPSPMACAASRDVELFKKAVYLTSLEMRAVGVDWNLAPVVDINVNPLNPVIGIRSFGDEPEIVTKFSNAFVEASEEAGVATCLKHFPGLGSVSIDPHFDLPVINKTIDELLNFDLVPFKNVKCNAWMPSHVYFPRIQKDGLPASLSSEIVDIARIRLGFDGVIIVDDLLMGGTGKFTIEEKTLKAFNAGNDILTICHEPEKQIRAFDNFCEYVNQNTDLKRRIIESLDRIENSFSKVKSHALFEHIDNGRFVREAKGTIDELVRKSITIVNLRDYSLPLEEVDMVLTMLGVPGSPVVDQSLPVPQITQELSRLFNAYFEIISDTKLPEIEKVKGKKILLFTFDMYRSKSLVNFIKELDSYSKLLLIALKNPYDAFYSRNSIVLYGSSATHQRILLDVLLGKVHAEGKLPVKPLEVV</sequence>
<dbReference type="InterPro" id="IPR001764">
    <property type="entry name" value="Glyco_hydro_3_N"/>
</dbReference>
<organism evidence="7 8">
    <name type="scientific">Fervidobacterium gondwanense DSM 13020</name>
    <dbReference type="NCBI Taxonomy" id="1121883"/>
    <lineage>
        <taxon>Bacteria</taxon>
        <taxon>Thermotogati</taxon>
        <taxon>Thermotogota</taxon>
        <taxon>Thermotogae</taxon>
        <taxon>Thermotogales</taxon>
        <taxon>Fervidobacteriaceae</taxon>
        <taxon>Fervidobacterium</taxon>
    </lineage>
</organism>
<evidence type="ECO:0000256" key="3">
    <source>
        <dbReference type="ARBA" id="ARBA00012663"/>
    </source>
</evidence>
<protein>
    <recommendedName>
        <fullName evidence="3">beta-N-acetylhexosaminidase</fullName>
        <ecNumber evidence="3">3.2.1.52</ecNumber>
    </recommendedName>
</protein>
<dbReference type="EMBL" id="FRDJ01000008">
    <property type="protein sequence ID" value="SHN65154.1"/>
    <property type="molecule type" value="Genomic_DNA"/>
</dbReference>
<dbReference type="SUPFAM" id="SSF51445">
    <property type="entry name" value="(Trans)glycosidases"/>
    <property type="match status" value="1"/>
</dbReference>
<reference evidence="8" key="1">
    <citation type="submission" date="2016-12" db="EMBL/GenBank/DDBJ databases">
        <authorList>
            <person name="Varghese N."/>
            <person name="Submissions S."/>
        </authorList>
    </citation>
    <scope>NUCLEOTIDE SEQUENCE [LARGE SCALE GENOMIC DNA]</scope>
    <source>
        <strain evidence="8">DSM 13020</strain>
    </source>
</reference>
<dbReference type="Pfam" id="PF00933">
    <property type="entry name" value="Glyco_hydro_3"/>
    <property type="match status" value="1"/>
</dbReference>
<name>A0A1M7T3B7_FERGO</name>
<evidence type="ECO:0000256" key="2">
    <source>
        <dbReference type="ARBA" id="ARBA00005336"/>
    </source>
</evidence>
<dbReference type="GO" id="GO:0009254">
    <property type="term" value="P:peptidoglycan turnover"/>
    <property type="evidence" value="ECO:0007669"/>
    <property type="project" value="TreeGrafter"/>
</dbReference>
<comment type="similarity">
    <text evidence="2">Belongs to the glycosyl hydrolase 3 family.</text>
</comment>
<dbReference type="PANTHER" id="PTHR30480">
    <property type="entry name" value="BETA-HEXOSAMINIDASE-RELATED"/>
    <property type="match status" value="1"/>
</dbReference>
<dbReference type="GO" id="GO:0004563">
    <property type="term" value="F:beta-N-acetylhexosaminidase activity"/>
    <property type="evidence" value="ECO:0007669"/>
    <property type="project" value="UniProtKB-EC"/>
</dbReference>